<gene>
    <name evidence="1" type="ORF">CSSPTR1EN2_LOCUS14975</name>
</gene>
<sequence>MVAIQVEHLLYEVAVAQLDDLVRHHSRGILFERLIVFVAFIADVPEPDDDEHGVLGELAHDLLLGWRVQAFVAQFGERALVLDVEDKLGPFDVPLLERLKLVTVVGVVDVDDAEHCNQSADERLDERFLLCH</sequence>
<dbReference type="Proteomes" id="UP001497512">
    <property type="component" value="Chromosome 3"/>
</dbReference>
<reference evidence="1" key="1">
    <citation type="submission" date="2024-02" db="EMBL/GenBank/DDBJ databases">
        <authorList>
            <consortium name="ELIXIR-Norway"/>
            <consortium name="Elixir Norway"/>
        </authorList>
    </citation>
    <scope>NUCLEOTIDE SEQUENCE</scope>
</reference>
<proteinExistence type="predicted"/>
<name>A0ABP0UES7_9BRYO</name>
<accession>A0ABP0UES7</accession>
<evidence type="ECO:0000313" key="2">
    <source>
        <dbReference type="Proteomes" id="UP001497512"/>
    </source>
</evidence>
<protein>
    <submittedName>
        <fullName evidence="1">Uncharacterized protein</fullName>
    </submittedName>
</protein>
<evidence type="ECO:0000313" key="1">
    <source>
        <dbReference type="EMBL" id="CAK9219906.1"/>
    </source>
</evidence>
<dbReference type="EMBL" id="OZ019895">
    <property type="protein sequence ID" value="CAK9219906.1"/>
    <property type="molecule type" value="Genomic_DNA"/>
</dbReference>
<organism evidence="1 2">
    <name type="scientific">Sphagnum troendelagicum</name>
    <dbReference type="NCBI Taxonomy" id="128251"/>
    <lineage>
        <taxon>Eukaryota</taxon>
        <taxon>Viridiplantae</taxon>
        <taxon>Streptophyta</taxon>
        <taxon>Embryophyta</taxon>
        <taxon>Bryophyta</taxon>
        <taxon>Sphagnophytina</taxon>
        <taxon>Sphagnopsida</taxon>
        <taxon>Sphagnales</taxon>
        <taxon>Sphagnaceae</taxon>
        <taxon>Sphagnum</taxon>
    </lineage>
</organism>
<keyword evidence="2" id="KW-1185">Reference proteome</keyword>